<dbReference type="PANTHER" id="PTHR43115">
    <property type="entry name" value="DEHYDROGENASE/REDUCTASE SDR FAMILY MEMBER 11"/>
    <property type="match status" value="1"/>
</dbReference>
<comment type="similarity">
    <text evidence="1 3">Belongs to the short-chain dehydrogenases/reductases (SDR) family.</text>
</comment>
<dbReference type="FunFam" id="3.40.50.720:FF:000047">
    <property type="entry name" value="NADP-dependent L-serine/L-allo-threonine dehydrogenase"/>
    <property type="match status" value="1"/>
</dbReference>
<evidence type="ECO:0000256" key="3">
    <source>
        <dbReference type="RuleBase" id="RU000363"/>
    </source>
</evidence>
<evidence type="ECO:0000256" key="2">
    <source>
        <dbReference type="ARBA" id="ARBA00023002"/>
    </source>
</evidence>
<gene>
    <name evidence="5" type="ORF">ALO68_02439</name>
</gene>
<evidence type="ECO:0000313" key="5">
    <source>
        <dbReference type="EMBL" id="KPX42504.1"/>
    </source>
</evidence>
<dbReference type="EMBL" id="LJQM01000191">
    <property type="protein sequence ID" value="KPX42504.1"/>
    <property type="molecule type" value="Genomic_DNA"/>
</dbReference>
<accession>A0A0P9RUI5</accession>
<dbReference type="InterPro" id="IPR020904">
    <property type="entry name" value="Sc_DH/Rdtase_CS"/>
</dbReference>
<protein>
    <submittedName>
        <fullName evidence="5">Putative short-chain dehydrogenase/oxidoreductase</fullName>
    </submittedName>
</protein>
<comment type="caution">
    <text evidence="5">The sequence shown here is derived from an EMBL/GenBank/DDBJ whole genome shotgun (WGS) entry which is preliminary data.</text>
</comment>
<dbReference type="SUPFAM" id="SSF51735">
    <property type="entry name" value="NAD(P)-binding Rossmann-fold domains"/>
    <property type="match status" value="1"/>
</dbReference>
<evidence type="ECO:0000313" key="6">
    <source>
        <dbReference type="Proteomes" id="UP000050557"/>
    </source>
</evidence>
<feature type="region of interest" description="Disordered" evidence="4">
    <location>
        <begin position="262"/>
        <end position="293"/>
    </location>
</feature>
<dbReference type="InterPro" id="IPR002347">
    <property type="entry name" value="SDR_fam"/>
</dbReference>
<dbReference type="PRINTS" id="PR00080">
    <property type="entry name" value="SDRFAMILY"/>
</dbReference>
<proteinExistence type="inferred from homology"/>
<dbReference type="PATRIC" id="fig|251654.3.peg.3184"/>
<dbReference type="Proteomes" id="UP000050557">
    <property type="component" value="Unassembled WGS sequence"/>
</dbReference>
<dbReference type="InterPro" id="IPR036291">
    <property type="entry name" value="NAD(P)-bd_dom_sf"/>
</dbReference>
<evidence type="ECO:0000256" key="4">
    <source>
        <dbReference type="SAM" id="MobiDB-lite"/>
    </source>
</evidence>
<dbReference type="Pfam" id="PF00106">
    <property type="entry name" value="adh_short"/>
    <property type="match status" value="1"/>
</dbReference>
<sequence>MNYLDNKTVIVTGASSGIGAATAKALAAQGANVVAASRDKEGLVVLISDLQGCGHKAVSCVTDVTRAEETQAMAKFASDTYGSVDILVNNAGLMLFSSWVDLAIRDWHAMVDVNIKGYLNSIAAVLPFMIEQKSGQILNMDSVAGHQVGPAAGVYSATKFFVQAMTESMRKELGVQHGIRASTISPGVINTGWADKVTNPEGRKAAKALNEIAIAPEDISRAVIYALNQPASQRNRQRPDHLANPSGLVTGQAILIIHKTRVTHQAASPHEQEHQSRSHQRLHRSYRDRQPVR</sequence>
<dbReference type="PRINTS" id="PR00081">
    <property type="entry name" value="GDHRDH"/>
</dbReference>
<keyword evidence="2" id="KW-0560">Oxidoreductase</keyword>
<organism evidence="5 6">
    <name type="scientific">Pseudomonas syringae pv. helianthi</name>
    <dbReference type="NCBI Taxonomy" id="251654"/>
    <lineage>
        <taxon>Bacteria</taxon>
        <taxon>Pseudomonadati</taxon>
        <taxon>Pseudomonadota</taxon>
        <taxon>Gammaproteobacteria</taxon>
        <taxon>Pseudomonadales</taxon>
        <taxon>Pseudomonadaceae</taxon>
        <taxon>Pseudomonas</taxon>
    </lineage>
</organism>
<reference evidence="5 6" key="1">
    <citation type="submission" date="2015-09" db="EMBL/GenBank/DDBJ databases">
        <title>Genome announcement of multiple Pseudomonas syringae strains.</title>
        <authorList>
            <person name="Thakur S."/>
            <person name="Wang P.W."/>
            <person name="Gong Y."/>
            <person name="Weir B.S."/>
            <person name="Guttman D.S."/>
        </authorList>
    </citation>
    <scope>NUCLEOTIDE SEQUENCE [LARGE SCALE GENOMIC DNA]</scope>
    <source>
        <strain evidence="5 6">ICMP4531</strain>
    </source>
</reference>
<dbReference type="AlphaFoldDB" id="A0A0P9RUI5"/>
<evidence type="ECO:0000256" key="1">
    <source>
        <dbReference type="ARBA" id="ARBA00006484"/>
    </source>
</evidence>
<dbReference type="CDD" id="cd05233">
    <property type="entry name" value="SDR_c"/>
    <property type="match status" value="1"/>
</dbReference>
<dbReference type="PROSITE" id="PS00061">
    <property type="entry name" value="ADH_SHORT"/>
    <property type="match status" value="1"/>
</dbReference>
<dbReference type="PANTHER" id="PTHR43115:SF4">
    <property type="entry name" value="DEHYDROGENASE_REDUCTASE SDR FAMILY MEMBER 11"/>
    <property type="match status" value="1"/>
</dbReference>
<dbReference type="GO" id="GO:0016616">
    <property type="term" value="F:oxidoreductase activity, acting on the CH-OH group of donors, NAD or NADP as acceptor"/>
    <property type="evidence" value="ECO:0007669"/>
    <property type="project" value="UniProtKB-ARBA"/>
</dbReference>
<name>A0A0P9RUI5_9PSED</name>
<dbReference type="Gene3D" id="3.40.50.720">
    <property type="entry name" value="NAD(P)-binding Rossmann-like Domain"/>
    <property type="match status" value="1"/>
</dbReference>